<dbReference type="OrthoDB" id="1875751at2759"/>
<proteinExistence type="predicted"/>
<evidence type="ECO:0000256" key="1">
    <source>
        <dbReference type="ARBA" id="ARBA00022884"/>
    </source>
</evidence>
<dbReference type="InterPro" id="IPR012677">
    <property type="entry name" value="Nucleotide-bd_a/b_plait_sf"/>
</dbReference>
<feature type="region of interest" description="Disordered" evidence="3">
    <location>
        <begin position="187"/>
        <end position="226"/>
    </location>
</feature>
<dbReference type="PANTHER" id="PTHR48024:SF9">
    <property type="entry name" value="UBP1-ASSOCIATED PROTEINS 1A-RELATED"/>
    <property type="match status" value="1"/>
</dbReference>
<evidence type="ECO:0000256" key="2">
    <source>
        <dbReference type="PROSITE-ProRule" id="PRU00176"/>
    </source>
</evidence>
<feature type="region of interest" description="Disordered" evidence="3">
    <location>
        <begin position="1"/>
        <end position="64"/>
    </location>
</feature>
<evidence type="ECO:0000313" key="6">
    <source>
        <dbReference type="Proteomes" id="UP000324897"/>
    </source>
</evidence>
<dbReference type="Pfam" id="PF00076">
    <property type="entry name" value="RRM_1"/>
    <property type="match status" value="2"/>
</dbReference>
<evidence type="ECO:0000313" key="5">
    <source>
        <dbReference type="EMBL" id="TVU16271.1"/>
    </source>
</evidence>
<reference evidence="5 6" key="1">
    <citation type="journal article" date="2019" name="Sci. Rep.">
        <title>A high-quality genome of Eragrostis curvula grass provides insights into Poaceae evolution and supports new strategies to enhance forage quality.</title>
        <authorList>
            <person name="Carballo J."/>
            <person name="Santos B.A.C.M."/>
            <person name="Zappacosta D."/>
            <person name="Garbus I."/>
            <person name="Selva J.P."/>
            <person name="Gallo C.A."/>
            <person name="Diaz A."/>
            <person name="Albertini E."/>
            <person name="Caccamo M."/>
            <person name="Echenique V."/>
        </authorList>
    </citation>
    <scope>NUCLEOTIDE SEQUENCE [LARGE SCALE GENOMIC DNA]</scope>
    <source>
        <strain evidence="6">cv. Victoria</strain>
        <tissue evidence="5">Leaf</tissue>
    </source>
</reference>
<accession>A0A5J9TZX2</accession>
<feature type="compositionally biased region" description="Acidic residues" evidence="3">
    <location>
        <begin position="666"/>
        <end position="696"/>
    </location>
</feature>
<dbReference type="Gene3D" id="3.30.70.330">
    <property type="match status" value="2"/>
</dbReference>
<feature type="compositionally biased region" description="Acidic residues" evidence="3">
    <location>
        <begin position="50"/>
        <end position="64"/>
    </location>
</feature>
<protein>
    <recommendedName>
        <fullName evidence="4">RRM domain-containing protein</fullName>
    </recommendedName>
</protein>
<dbReference type="InterPro" id="IPR050886">
    <property type="entry name" value="RNA-binding_reg"/>
</dbReference>
<dbReference type="GO" id="GO:0005634">
    <property type="term" value="C:nucleus"/>
    <property type="evidence" value="ECO:0007669"/>
    <property type="project" value="TreeGrafter"/>
</dbReference>
<organism evidence="5 6">
    <name type="scientific">Eragrostis curvula</name>
    <name type="common">weeping love grass</name>
    <dbReference type="NCBI Taxonomy" id="38414"/>
    <lineage>
        <taxon>Eukaryota</taxon>
        <taxon>Viridiplantae</taxon>
        <taxon>Streptophyta</taxon>
        <taxon>Embryophyta</taxon>
        <taxon>Tracheophyta</taxon>
        <taxon>Spermatophyta</taxon>
        <taxon>Magnoliopsida</taxon>
        <taxon>Liliopsida</taxon>
        <taxon>Poales</taxon>
        <taxon>Poaceae</taxon>
        <taxon>PACMAD clade</taxon>
        <taxon>Chloridoideae</taxon>
        <taxon>Eragrostideae</taxon>
        <taxon>Eragrostidinae</taxon>
        <taxon>Eragrostis</taxon>
    </lineage>
</organism>
<dbReference type="InterPro" id="IPR000504">
    <property type="entry name" value="RRM_dom"/>
</dbReference>
<keyword evidence="1 2" id="KW-0694">RNA-binding</keyword>
<evidence type="ECO:0000256" key="3">
    <source>
        <dbReference type="SAM" id="MobiDB-lite"/>
    </source>
</evidence>
<dbReference type="PANTHER" id="PTHR48024">
    <property type="entry name" value="GEO13361P1-RELATED"/>
    <property type="match status" value="1"/>
</dbReference>
<feature type="non-terminal residue" evidence="5">
    <location>
        <position position="1"/>
    </location>
</feature>
<dbReference type="EMBL" id="RWGY01000031">
    <property type="protein sequence ID" value="TVU16271.1"/>
    <property type="molecule type" value="Genomic_DNA"/>
</dbReference>
<dbReference type="Gramene" id="TVU16271">
    <property type="protein sequence ID" value="TVU16271"/>
    <property type="gene ID" value="EJB05_39824"/>
</dbReference>
<dbReference type="InterPro" id="IPR035979">
    <property type="entry name" value="RBD_domain_sf"/>
</dbReference>
<name>A0A5J9TZX2_9POAL</name>
<dbReference type="GO" id="GO:0003723">
    <property type="term" value="F:RNA binding"/>
    <property type="evidence" value="ECO:0007669"/>
    <property type="project" value="UniProtKB-UniRule"/>
</dbReference>
<dbReference type="SUPFAM" id="SSF54928">
    <property type="entry name" value="RNA-binding domain, RBD"/>
    <property type="match status" value="2"/>
</dbReference>
<feature type="compositionally biased region" description="Acidic residues" evidence="3">
    <location>
        <begin position="714"/>
        <end position="779"/>
    </location>
</feature>
<feature type="compositionally biased region" description="Basic and acidic residues" evidence="3">
    <location>
        <begin position="701"/>
        <end position="713"/>
    </location>
</feature>
<feature type="compositionally biased region" description="Low complexity" evidence="3">
    <location>
        <begin position="187"/>
        <end position="224"/>
    </location>
</feature>
<feature type="domain" description="RRM" evidence="4">
    <location>
        <begin position="109"/>
        <end position="186"/>
    </location>
</feature>
<evidence type="ECO:0000259" key="4">
    <source>
        <dbReference type="PROSITE" id="PS50102"/>
    </source>
</evidence>
<comment type="caution">
    <text evidence="5">The sequence shown here is derived from an EMBL/GenBank/DDBJ whole genome shotgun (WGS) entry which is preliminary data.</text>
</comment>
<dbReference type="SMART" id="SM00360">
    <property type="entry name" value="RRM"/>
    <property type="match status" value="2"/>
</dbReference>
<dbReference type="AlphaFoldDB" id="A0A5J9TZX2"/>
<dbReference type="Proteomes" id="UP000324897">
    <property type="component" value="Unassembled WGS sequence"/>
</dbReference>
<feature type="region of interest" description="Disordered" evidence="3">
    <location>
        <begin position="656"/>
        <end position="788"/>
    </location>
</feature>
<sequence>MAPKKRKPDPAESAAAAEPAAAKAASGESKPRGTIYFPINDDPPEPTAAAEEDEDGVAGDEEEEVEDIGKLLEPLSREQLVALLRTAAETSPATMAAVRRAAESDPASRKLFVHGLGWGAGAEDLRSAFSRFGELEDCRVISDKQSGKSKGYGFVLFRSRRSALRALRRPQLQIGGRLAFCHLAASGPAPPASQSQNPSSNANTNSNSSSGTANNASGSSSSQPDNMQRKIFVGNVHADVDVDRLYQYFSQFGEIEEGPLGFDKNTGKPKGFALFVYKSVESARRALEEPVRNFDGKMLNIQKAIDGRTKGGSGASANANSNTAAASVATAAQMAVPASAAISPYDASVYGTTAVPDLGFAQQAAMLGLGAQQQAFAQPNAAMFAMMAAAMQNPAMLAAMNPLAAAALGAGGQQAHTAGLTGFGAQGFGTQAFGAGGAAYPNAAGVQGATAQFQAAAPPGFQGPPGFPSSSGFQVGQATTQTGTAAAAAAAAGAAGYQAGTAGQGQGGLVFRVDIDKNSLASAGRGSFVWFCIRMTFESMLVPKCCERVPAVEFYNQICIRCICGKTLAWPVKLWFRIQTRGASVALGWRGKQGGSTHRAPGHDAVQMDTMTPAALEAAAAPHACAGDTVVVEKLLTAIVAEAPICHMPDFKMSEKKSDEFAPTDAGDEDDGGDDGDEDEDGDFGEGEEDISEGEGYDNPKGNENKKKQRGDAEENGEEGEEEPEDQEGGGGDDDDDDDDDDDGGEDDDDDDGGEDDDEGVEGEDDDQDEDEEEDDEDSLQPPKKRKK</sequence>
<feature type="domain" description="RRM" evidence="4">
    <location>
        <begin position="229"/>
        <end position="308"/>
    </location>
</feature>
<gene>
    <name evidence="5" type="ORF">EJB05_39824</name>
</gene>
<feature type="compositionally biased region" description="Low complexity" evidence="3">
    <location>
        <begin position="11"/>
        <end position="28"/>
    </location>
</feature>
<keyword evidence="6" id="KW-1185">Reference proteome</keyword>
<dbReference type="PROSITE" id="PS50102">
    <property type="entry name" value="RRM"/>
    <property type="match status" value="2"/>
</dbReference>